<dbReference type="Gene3D" id="3.10.180.10">
    <property type="entry name" value="2,3-Dihydroxybiphenyl 1,2-Dioxygenase, domain 1"/>
    <property type="match status" value="1"/>
</dbReference>
<comment type="caution">
    <text evidence="2">The sequence shown here is derived from an EMBL/GenBank/DDBJ whole genome shotgun (WGS) entry which is preliminary data.</text>
</comment>
<dbReference type="InterPro" id="IPR029068">
    <property type="entry name" value="Glyas_Bleomycin-R_OHBP_Dase"/>
</dbReference>
<dbReference type="EMBL" id="JBHTJH010000004">
    <property type="protein sequence ID" value="MFD0861387.1"/>
    <property type="molecule type" value="Genomic_DNA"/>
</dbReference>
<dbReference type="PROSITE" id="PS51819">
    <property type="entry name" value="VOC"/>
    <property type="match status" value="1"/>
</dbReference>
<keyword evidence="3" id="KW-1185">Reference proteome</keyword>
<proteinExistence type="predicted"/>
<dbReference type="RefSeq" id="WP_386404305.1">
    <property type="nucleotide sequence ID" value="NZ_JBHTJH010000004.1"/>
</dbReference>
<dbReference type="PANTHER" id="PTHR36503">
    <property type="entry name" value="BLR2520 PROTEIN"/>
    <property type="match status" value="1"/>
</dbReference>
<evidence type="ECO:0000313" key="3">
    <source>
        <dbReference type="Proteomes" id="UP001596978"/>
    </source>
</evidence>
<feature type="domain" description="VOC" evidence="1">
    <location>
        <begin position="9"/>
        <end position="132"/>
    </location>
</feature>
<dbReference type="CDD" id="cd07251">
    <property type="entry name" value="VOC_like"/>
    <property type="match status" value="1"/>
</dbReference>
<reference evidence="3" key="1">
    <citation type="journal article" date="2019" name="Int. J. Syst. Evol. Microbiol.">
        <title>The Global Catalogue of Microorganisms (GCM) 10K type strain sequencing project: providing services to taxonomists for standard genome sequencing and annotation.</title>
        <authorList>
            <consortium name="The Broad Institute Genomics Platform"/>
            <consortium name="The Broad Institute Genome Sequencing Center for Infectious Disease"/>
            <person name="Wu L."/>
            <person name="Ma J."/>
        </authorList>
    </citation>
    <scope>NUCLEOTIDE SEQUENCE [LARGE SCALE GENOMIC DNA]</scope>
    <source>
        <strain evidence="3">CCUG 62952</strain>
    </source>
</reference>
<dbReference type="SUPFAM" id="SSF54593">
    <property type="entry name" value="Glyoxalase/Bleomycin resistance protein/Dihydroxybiphenyl dioxygenase"/>
    <property type="match status" value="1"/>
</dbReference>
<dbReference type="Pfam" id="PF00903">
    <property type="entry name" value="Glyoxalase"/>
    <property type="match status" value="1"/>
</dbReference>
<organism evidence="2 3">
    <name type="scientific">Sungkyunkwania multivorans</name>
    <dbReference type="NCBI Taxonomy" id="1173618"/>
    <lineage>
        <taxon>Bacteria</taxon>
        <taxon>Pseudomonadati</taxon>
        <taxon>Bacteroidota</taxon>
        <taxon>Flavobacteriia</taxon>
        <taxon>Flavobacteriales</taxon>
        <taxon>Flavobacteriaceae</taxon>
        <taxon>Sungkyunkwania</taxon>
    </lineage>
</organism>
<sequence>MEKLAMEQRLTIIALGVNDLQVSNTFYEKVFGWKKLDSSNENITFFQLNGILLSLYPRDKLAEDAEVSAEGSGFKGFSLAYNTRSEEEVDDLIDTLEAKGANIVKRPQKVFWGGYSSYIADPNGHLWEIAFNPYLPLDSDGNV</sequence>
<dbReference type="PANTHER" id="PTHR36503:SF1">
    <property type="entry name" value="BLR2520 PROTEIN"/>
    <property type="match status" value="1"/>
</dbReference>
<dbReference type="Proteomes" id="UP001596978">
    <property type="component" value="Unassembled WGS sequence"/>
</dbReference>
<evidence type="ECO:0000313" key="2">
    <source>
        <dbReference type="EMBL" id="MFD0861387.1"/>
    </source>
</evidence>
<name>A0ABW3CW38_9FLAO</name>
<gene>
    <name evidence="2" type="ORF">ACFQ1M_04145</name>
</gene>
<dbReference type="InterPro" id="IPR004360">
    <property type="entry name" value="Glyas_Fos-R_dOase_dom"/>
</dbReference>
<accession>A0ABW3CW38</accession>
<protein>
    <submittedName>
        <fullName evidence="2">VOC family protein</fullName>
    </submittedName>
</protein>
<dbReference type="InterPro" id="IPR037523">
    <property type="entry name" value="VOC_core"/>
</dbReference>
<evidence type="ECO:0000259" key="1">
    <source>
        <dbReference type="PROSITE" id="PS51819"/>
    </source>
</evidence>